<dbReference type="OrthoDB" id="9786919at2"/>
<evidence type="ECO:0000313" key="15">
    <source>
        <dbReference type="Proteomes" id="UP000308705"/>
    </source>
</evidence>
<feature type="transmembrane region" description="Helical" evidence="11">
    <location>
        <begin position="55"/>
        <end position="78"/>
    </location>
</feature>
<dbReference type="SUPFAM" id="SSF158472">
    <property type="entry name" value="HAMP domain-like"/>
    <property type="match status" value="1"/>
</dbReference>
<evidence type="ECO:0000259" key="12">
    <source>
        <dbReference type="PROSITE" id="PS50109"/>
    </source>
</evidence>
<protein>
    <recommendedName>
        <fullName evidence="3">histidine kinase</fullName>
        <ecNumber evidence="3">2.7.13.3</ecNumber>
    </recommendedName>
</protein>
<dbReference type="Proteomes" id="UP000308705">
    <property type="component" value="Unassembled WGS sequence"/>
</dbReference>
<dbReference type="PROSITE" id="PS50109">
    <property type="entry name" value="HIS_KIN"/>
    <property type="match status" value="1"/>
</dbReference>
<dbReference type="PROSITE" id="PS50885">
    <property type="entry name" value="HAMP"/>
    <property type="match status" value="1"/>
</dbReference>
<evidence type="ECO:0000256" key="6">
    <source>
        <dbReference type="ARBA" id="ARBA00022692"/>
    </source>
</evidence>
<gene>
    <name evidence="14" type="ORF">FDA94_13800</name>
</gene>
<name>A0A4U3MI90_9ACTN</name>
<feature type="transmembrane region" description="Helical" evidence="11">
    <location>
        <begin position="196"/>
        <end position="220"/>
    </location>
</feature>
<evidence type="ECO:0000256" key="10">
    <source>
        <dbReference type="ARBA" id="ARBA00023136"/>
    </source>
</evidence>
<dbReference type="SMART" id="SM00387">
    <property type="entry name" value="HATPase_c"/>
    <property type="match status" value="1"/>
</dbReference>
<dbReference type="EC" id="2.7.13.3" evidence="3"/>
<dbReference type="EMBL" id="SZQA01000011">
    <property type="protein sequence ID" value="TKK88369.1"/>
    <property type="molecule type" value="Genomic_DNA"/>
</dbReference>
<dbReference type="InterPro" id="IPR003661">
    <property type="entry name" value="HisK_dim/P_dom"/>
</dbReference>
<keyword evidence="5" id="KW-0808">Transferase</keyword>
<dbReference type="PRINTS" id="PR00344">
    <property type="entry name" value="BCTRLSENSOR"/>
</dbReference>
<dbReference type="SMART" id="SM00388">
    <property type="entry name" value="HisKA"/>
    <property type="match status" value="1"/>
</dbReference>
<evidence type="ECO:0000256" key="4">
    <source>
        <dbReference type="ARBA" id="ARBA00022553"/>
    </source>
</evidence>
<evidence type="ECO:0000256" key="8">
    <source>
        <dbReference type="ARBA" id="ARBA00022989"/>
    </source>
</evidence>
<proteinExistence type="predicted"/>
<evidence type="ECO:0000256" key="3">
    <source>
        <dbReference type="ARBA" id="ARBA00012438"/>
    </source>
</evidence>
<dbReference type="InterPro" id="IPR003660">
    <property type="entry name" value="HAMP_dom"/>
</dbReference>
<dbReference type="CDD" id="cd00082">
    <property type="entry name" value="HisKA"/>
    <property type="match status" value="1"/>
</dbReference>
<evidence type="ECO:0000256" key="11">
    <source>
        <dbReference type="SAM" id="Phobius"/>
    </source>
</evidence>
<evidence type="ECO:0000256" key="9">
    <source>
        <dbReference type="ARBA" id="ARBA00023012"/>
    </source>
</evidence>
<comment type="caution">
    <text evidence="14">The sequence shown here is derived from an EMBL/GenBank/DDBJ whole genome shotgun (WGS) entry which is preliminary data.</text>
</comment>
<keyword evidence="4" id="KW-0597">Phosphoprotein</keyword>
<dbReference type="CDD" id="cd00075">
    <property type="entry name" value="HATPase"/>
    <property type="match status" value="1"/>
</dbReference>
<dbReference type="AlphaFoldDB" id="A0A4U3MI90"/>
<dbReference type="InterPro" id="IPR005467">
    <property type="entry name" value="His_kinase_dom"/>
</dbReference>
<evidence type="ECO:0000256" key="7">
    <source>
        <dbReference type="ARBA" id="ARBA00022777"/>
    </source>
</evidence>
<dbReference type="GO" id="GO:0000155">
    <property type="term" value="F:phosphorelay sensor kinase activity"/>
    <property type="evidence" value="ECO:0007669"/>
    <property type="project" value="InterPro"/>
</dbReference>
<feature type="domain" description="HAMP" evidence="13">
    <location>
        <begin position="221"/>
        <end position="274"/>
    </location>
</feature>
<feature type="domain" description="Histidine kinase" evidence="12">
    <location>
        <begin position="282"/>
        <end position="501"/>
    </location>
</feature>
<keyword evidence="8 11" id="KW-1133">Transmembrane helix</keyword>
<keyword evidence="10 11" id="KW-0472">Membrane</keyword>
<dbReference type="SUPFAM" id="SSF47384">
    <property type="entry name" value="Homodimeric domain of signal transducing histidine kinase"/>
    <property type="match status" value="1"/>
</dbReference>
<dbReference type="SMART" id="SM00304">
    <property type="entry name" value="HAMP"/>
    <property type="match status" value="1"/>
</dbReference>
<evidence type="ECO:0000256" key="5">
    <source>
        <dbReference type="ARBA" id="ARBA00022679"/>
    </source>
</evidence>
<comment type="catalytic activity">
    <reaction evidence="1">
        <text>ATP + protein L-histidine = ADP + protein N-phospho-L-histidine.</text>
        <dbReference type="EC" id="2.7.13.3"/>
    </reaction>
</comment>
<dbReference type="Gene3D" id="1.10.287.130">
    <property type="match status" value="1"/>
</dbReference>
<keyword evidence="9" id="KW-0902">Two-component regulatory system</keyword>
<keyword evidence="15" id="KW-1185">Reference proteome</keyword>
<dbReference type="InterPro" id="IPR036097">
    <property type="entry name" value="HisK_dim/P_sf"/>
</dbReference>
<evidence type="ECO:0000259" key="13">
    <source>
        <dbReference type="PROSITE" id="PS50885"/>
    </source>
</evidence>
<dbReference type="InterPro" id="IPR004358">
    <property type="entry name" value="Sig_transdc_His_kin-like_C"/>
</dbReference>
<sequence>MRRDRRRAAGVDAVLPLPVPGPSLRVNTRLRSRCSTGRGDWDMNTWHRISITKRITLFAGVLAVLLSTLLVVTVMAAFHRYATDTLKNELSATGGHLIMHVERGEAFTSAVSQVDHKVQIVDSGGVVVASTPQLTARPVMAPFPTDGRKMFSSVVCGGAFKPGECNLVVAQEAQQGGRDWLVYVASPAIPMYVVPWVAATVVSVAAVLAAAVTFLAYRVVASSLRPVSRIQSELDRMSDLTLDRRVPVPHSRDEIHDLAETVNRTLARLQAAMAQQRHFTCDASHELRTPIAAIQAEVEDALYAPEETDVPTLGAKVLRSLRRLRVIVDDLLIIARLESERPVACEPTDLSELVAAEREWRNHTSAKTVEYRLEPGVMVMGDRAALSRLLANLVDNAERYAATTVALQVRRLPVGRHDPHRFPQGVAMLEVIDDGPGIAVDKRELVFQRFARLDTARDRNAGGTGLGLAIARQIAAVHGGTLHVEDAGKGARLVLRLPALCTRES</sequence>
<evidence type="ECO:0000313" key="14">
    <source>
        <dbReference type="EMBL" id="TKK88369.1"/>
    </source>
</evidence>
<dbReference type="CDD" id="cd06225">
    <property type="entry name" value="HAMP"/>
    <property type="match status" value="1"/>
</dbReference>
<dbReference type="PANTHER" id="PTHR45436:SF5">
    <property type="entry name" value="SENSOR HISTIDINE KINASE TRCS"/>
    <property type="match status" value="1"/>
</dbReference>
<dbReference type="Gene3D" id="6.10.340.10">
    <property type="match status" value="1"/>
</dbReference>
<reference evidence="14 15" key="1">
    <citation type="submission" date="2019-04" db="EMBL/GenBank/DDBJ databases">
        <title>Herbidospora sp. NEAU-GS14.nov., a novel actinomycete isolated from soil.</title>
        <authorList>
            <person name="Han L."/>
        </authorList>
    </citation>
    <scope>NUCLEOTIDE SEQUENCE [LARGE SCALE GENOMIC DNA]</scope>
    <source>
        <strain evidence="14 15">NEAU-GS14</strain>
    </source>
</reference>
<evidence type="ECO:0000256" key="1">
    <source>
        <dbReference type="ARBA" id="ARBA00000085"/>
    </source>
</evidence>
<dbReference type="InterPro" id="IPR036890">
    <property type="entry name" value="HATPase_C_sf"/>
</dbReference>
<dbReference type="Pfam" id="PF00512">
    <property type="entry name" value="HisKA"/>
    <property type="match status" value="1"/>
</dbReference>
<dbReference type="GO" id="GO:0005886">
    <property type="term" value="C:plasma membrane"/>
    <property type="evidence" value="ECO:0007669"/>
    <property type="project" value="UniProtKB-SubCell"/>
</dbReference>
<accession>A0A4U3MI90</accession>
<keyword evidence="6 11" id="KW-0812">Transmembrane</keyword>
<keyword evidence="7 14" id="KW-0418">Kinase</keyword>
<evidence type="ECO:0000256" key="2">
    <source>
        <dbReference type="ARBA" id="ARBA00004236"/>
    </source>
</evidence>
<dbReference type="InterPro" id="IPR050428">
    <property type="entry name" value="TCS_sensor_his_kinase"/>
</dbReference>
<dbReference type="Pfam" id="PF02518">
    <property type="entry name" value="HATPase_c"/>
    <property type="match status" value="1"/>
</dbReference>
<dbReference type="Pfam" id="PF00672">
    <property type="entry name" value="HAMP"/>
    <property type="match status" value="1"/>
</dbReference>
<dbReference type="InterPro" id="IPR003594">
    <property type="entry name" value="HATPase_dom"/>
</dbReference>
<dbReference type="SUPFAM" id="SSF55874">
    <property type="entry name" value="ATPase domain of HSP90 chaperone/DNA topoisomerase II/histidine kinase"/>
    <property type="match status" value="1"/>
</dbReference>
<organism evidence="14 15">
    <name type="scientific">Herbidospora galbida</name>
    <dbReference type="NCBI Taxonomy" id="2575442"/>
    <lineage>
        <taxon>Bacteria</taxon>
        <taxon>Bacillati</taxon>
        <taxon>Actinomycetota</taxon>
        <taxon>Actinomycetes</taxon>
        <taxon>Streptosporangiales</taxon>
        <taxon>Streptosporangiaceae</taxon>
        <taxon>Herbidospora</taxon>
    </lineage>
</organism>
<comment type="subcellular location">
    <subcellularLocation>
        <location evidence="2">Cell membrane</location>
    </subcellularLocation>
</comment>
<dbReference type="Gene3D" id="3.30.565.10">
    <property type="entry name" value="Histidine kinase-like ATPase, C-terminal domain"/>
    <property type="match status" value="1"/>
</dbReference>
<dbReference type="PANTHER" id="PTHR45436">
    <property type="entry name" value="SENSOR HISTIDINE KINASE YKOH"/>
    <property type="match status" value="1"/>
</dbReference>